<keyword evidence="10" id="KW-0521">NADP</keyword>
<keyword evidence="15" id="KW-0961">Cell wall biogenesis/degradation</keyword>
<dbReference type="InterPro" id="IPR036635">
    <property type="entry name" value="MurB_C_sf"/>
</dbReference>
<comment type="cofactor">
    <cofactor evidence="1">
        <name>FAD</name>
        <dbReference type="ChEBI" id="CHEBI:57692"/>
    </cofactor>
</comment>
<dbReference type="Gene3D" id="3.90.78.10">
    <property type="entry name" value="UDP-N-acetylenolpyruvoylglucosamine reductase, C-terminal domain"/>
    <property type="match status" value="1"/>
</dbReference>
<evidence type="ECO:0000256" key="5">
    <source>
        <dbReference type="ARBA" id="ARBA00012518"/>
    </source>
</evidence>
<dbReference type="NCBIfam" id="NF010480">
    <property type="entry name" value="PRK13905.1"/>
    <property type="match status" value="1"/>
</dbReference>
<dbReference type="UniPathway" id="UPA00219"/>
<feature type="domain" description="FAD-binding PCMH-type" evidence="17">
    <location>
        <begin position="32"/>
        <end position="197"/>
    </location>
</feature>
<reference evidence="18" key="1">
    <citation type="submission" date="2020-05" db="EMBL/GenBank/DDBJ databases">
        <authorList>
            <person name="Chiriac C."/>
            <person name="Salcher M."/>
            <person name="Ghai R."/>
            <person name="Kavagutti S V."/>
        </authorList>
    </citation>
    <scope>NUCLEOTIDE SEQUENCE</scope>
</reference>
<evidence type="ECO:0000256" key="15">
    <source>
        <dbReference type="ARBA" id="ARBA00023316"/>
    </source>
</evidence>
<dbReference type="PANTHER" id="PTHR21071">
    <property type="entry name" value="UDP-N-ACETYLENOLPYRUVOYLGLUCOSAMINE REDUCTASE"/>
    <property type="match status" value="1"/>
</dbReference>
<comment type="pathway">
    <text evidence="4">Cell wall biogenesis; peptidoglycan biosynthesis.</text>
</comment>
<keyword evidence="11" id="KW-0133">Cell shape</keyword>
<dbReference type="InterPro" id="IPR016169">
    <property type="entry name" value="FAD-bd_PCMH_sub2"/>
</dbReference>
<dbReference type="AlphaFoldDB" id="A0A6J6I408"/>
<dbReference type="GO" id="GO:0009252">
    <property type="term" value="P:peptidoglycan biosynthetic process"/>
    <property type="evidence" value="ECO:0007669"/>
    <property type="project" value="UniProtKB-UniPathway"/>
</dbReference>
<dbReference type="Gene3D" id="3.30.465.10">
    <property type="match status" value="1"/>
</dbReference>
<dbReference type="Pfam" id="PF01565">
    <property type="entry name" value="FAD_binding_4"/>
    <property type="match status" value="1"/>
</dbReference>
<dbReference type="InterPro" id="IPR016166">
    <property type="entry name" value="FAD-bd_PCMH"/>
</dbReference>
<dbReference type="GO" id="GO:0008762">
    <property type="term" value="F:UDP-N-acetylmuramate dehydrogenase activity"/>
    <property type="evidence" value="ECO:0007669"/>
    <property type="project" value="UniProtKB-EC"/>
</dbReference>
<dbReference type="GO" id="GO:0071949">
    <property type="term" value="F:FAD binding"/>
    <property type="evidence" value="ECO:0007669"/>
    <property type="project" value="InterPro"/>
</dbReference>
<evidence type="ECO:0000256" key="7">
    <source>
        <dbReference type="ARBA" id="ARBA00022618"/>
    </source>
</evidence>
<dbReference type="PROSITE" id="PS51387">
    <property type="entry name" value="FAD_PCMH"/>
    <property type="match status" value="1"/>
</dbReference>
<dbReference type="NCBIfam" id="TIGR00179">
    <property type="entry name" value="murB"/>
    <property type="match status" value="1"/>
</dbReference>
<evidence type="ECO:0000256" key="8">
    <source>
        <dbReference type="ARBA" id="ARBA00022630"/>
    </source>
</evidence>
<keyword evidence="12" id="KW-0573">Peptidoglycan synthesis</keyword>
<dbReference type="PANTHER" id="PTHR21071:SF4">
    <property type="entry name" value="UDP-N-ACETYLENOLPYRUVOYLGLUCOSAMINE REDUCTASE"/>
    <property type="match status" value="1"/>
</dbReference>
<dbReference type="InterPro" id="IPR016167">
    <property type="entry name" value="FAD-bd_PCMH_sub1"/>
</dbReference>
<keyword evidence="9" id="KW-0274">FAD</keyword>
<dbReference type="GO" id="GO:0051301">
    <property type="term" value="P:cell division"/>
    <property type="evidence" value="ECO:0007669"/>
    <property type="project" value="UniProtKB-KW"/>
</dbReference>
<keyword evidence="14" id="KW-0131">Cell cycle</keyword>
<dbReference type="GO" id="GO:0005829">
    <property type="term" value="C:cytosol"/>
    <property type="evidence" value="ECO:0007669"/>
    <property type="project" value="TreeGrafter"/>
</dbReference>
<dbReference type="InterPro" id="IPR003170">
    <property type="entry name" value="MurB"/>
</dbReference>
<evidence type="ECO:0000256" key="1">
    <source>
        <dbReference type="ARBA" id="ARBA00001974"/>
    </source>
</evidence>
<evidence type="ECO:0000259" key="17">
    <source>
        <dbReference type="PROSITE" id="PS51387"/>
    </source>
</evidence>
<organism evidence="18">
    <name type="scientific">freshwater metagenome</name>
    <dbReference type="NCBI Taxonomy" id="449393"/>
    <lineage>
        <taxon>unclassified sequences</taxon>
        <taxon>metagenomes</taxon>
        <taxon>ecological metagenomes</taxon>
    </lineage>
</organism>
<dbReference type="InterPro" id="IPR036318">
    <property type="entry name" value="FAD-bd_PCMH-like_sf"/>
</dbReference>
<keyword evidence="7" id="KW-0132">Cell division</keyword>
<evidence type="ECO:0000256" key="4">
    <source>
        <dbReference type="ARBA" id="ARBA00004752"/>
    </source>
</evidence>
<keyword evidence="6" id="KW-0963">Cytoplasm</keyword>
<dbReference type="EMBL" id="CAEZUP010000086">
    <property type="protein sequence ID" value="CAB4619277.1"/>
    <property type="molecule type" value="Genomic_DNA"/>
</dbReference>
<comment type="catalytic activity">
    <reaction evidence="16">
        <text>UDP-N-acetyl-alpha-D-muramate + NADP(+) = UDP-N-acetyl-3-O-(1-carboxyvinyl)-alpha-D-glucosamine + NADPH + H(+)</text>
        <dbReference type="Rhea" id="RHEA:12248"/>
        <dbReference type="ChEBI" id="CHEBI:15378"/>
        <dbReference type="ChEBI" id="CHEBI:57783"/>
        <dbReference type="ChEBI" id="CHEBI:58349"/>
        <dbReference type="ChEBI" id="CHEBI:68483"/>
        <dbReference type="ChEBI" id="CHEBI:70757"/>
        <dbReference type="EC" id="1.3.1.98"/>
    </reaction>
</comment>
<dbReference type="EC" id="1.3.1.98" evidence="5"/>
<gene>
    <name evidence="18" type="ORF">UFOPK1835_01635</name>
</gene>
<dbReference type="Gene3D" id="3.30.43.10">
    <property type="entry name" value="Uridine Diphospho-n-acetylenolpyruvylglucosamine Reductase, domain 2"/>
    <property type="match status" value="1"/>
</dbReference>
<comment type="subcellular location">
    <subcellularLocation>
        <location evidence="3">Cytoplasm</location>
    </subcellularLocation>
</comment>
<accession>A0A6J6I408</accession>
<evidence type="ECO:0000256" key="10">
    <source>
        <dbReference type="ARBA" id="ARBA00022857"/>
    </source>
</evidence>
<name>A0A6J6I408_9ZZZZ</name>
<evidence type="ECO:0000256" key="3">
    <source>
        <dbReference type="ARBA" id="ARBA00004496"/>
    </source>
</evidence>
<dbReference type="SUPFAM" id="SSF56194">
    <property type="entry name" value="Uridine diphospho-N-Acetylenolpyruvylglucosamine reductase, MurB, C-terminal domain"/>
    <property type="match status" value="1"/>
</dbReference>
<protein>
    <recommendedName>
        <fullName evidence="5">UDP-N-acetylmuramate dehydrogenase</fullName>
        <ecNumber evidence="5">1.3.1.98</ecNumber>
    </recommendedName>
</protein>
<evidence type="ECO:0000256" key="14">
    <source>
        <dbReference type="ARBA" id="ARBA00023306"/>
    </source>
</evidence>
<proteinExistence type="inferred from homology"/>
<dbReference type="InterPro" id="IPR006094">
    <property type="entry name" value="Oxid_FAD_bind_N"/>
</dbReference>
<sequence length="321" mass="33356">MIDPALIDDLAAVLGTDAERDAPIGPLTTYRVGGTAALLVRARTVEQVQSVGKVLADSDTPVIALGRGSNLLVADRGFQGVAILLGDELATIAIDGRNVRVGAAAALPVVARQTAAAGLTGFEWAVGVPGSIGGAVRMNAGGHGSDMAASLVSVRVVDLDSGAVETIDAAALGLGVRHSELGDSRIVVEAELRLDDGDREVAENAISEIVRWRRSHQPGGANAGSVFVNPPGDAAGRLLDEAGARGLRVGTASVSAKHANFIQADDEGSADDVRRLMIEMRRLVRERFGVELRAETHLLGFTREEADAVGARLRAPEEMTK</sequence>
<evidence type="ECO:0000256" key="13">
    <source>
        <dbReference type="ARBA" id="ARBA00023002"/>
    </source>
</evidence>
<evidence type="ECO:0000256" key="9">
    <source>
        <dbReference type="ARBA" id="ARBA00022827"/>
    </source>
</evidence>
<dbReference type="GO" id="GO:0008360">
    <property type="term" value="P:regulation of cell shape"/>
    <property type="evidence" value="ECO:0007669"/>
    <property type="project" value="UniProtKB-KW"/>
</dbReference>
<evidence type="ECO:0000256" key="16">
    <source>
        <dbReference type="ARBA" id="ARBA00048914"/>
    </source>
</evidence>
<keyword evidence="13" id="KW-0560">Oxidoreductase</keyword>
<dbReference type="HAMAP" id="MF_00037">
    <property type="entry name" value="MurB"/>
    <property type="match status" value="1"/>
</dbReference>
<dbReference type="Pfam" id="PF02873">
    <property type="entry name" value="MurB_C"/>
    <property type="match status" value="1"/>
</dbReference>
<evidence type="ECO:0000256" key="12">
    <source>
        <dbReference type="ARBA" id="ARBA00022984"/>
    </source>
</evidence>
<evidence type="ECO:0000313" key="18">
    <source>
        <dbReference type="EMBL" id="CAB4619277.1"/>
    </source>
</evidence>
<dbReference type="GO" id="GO:0071555">
    <property type="term" value="P:cell wall organization"/>
    <property type="evidence" value="ECO:0007669"/>
    <property type="project" value="UniProtKB-KW"/>
</dbReference>
<evidence type="ECO:0000256" key="11">
    <source>
        <dbReference type="ARBA" id="ARBA00022960"/>
    </source>
</evidence>
<dbReference type="SUPFAM" id="SSF56176">
    <property type="entry name" value="FAD-binding/transporter-associated domain-like"/>
    <property type="match status" value="1"/>
</dbReference>
<dbReference type="InterPro" id="IPR011601">
    <property type="entry name" value="MurB_C"/>
</dbReference>
<comment type="function">
    <text evidence="2">Cell wall formation.</text>
</comment>
<evidence type="ECO:0000256" key="6">
    <source>
        <dbReference type="ARBA" id="ARBA00022490"/>
    </source>
</evidence>
<evidence type="ECO:0000256" key="2">
    <source>
        <dbReference type="ARBA" id="ARBA00003921"/>
    </source>
</evidence>
<keyword evidence="8" id="KW-0285">Flavoprotein</keyword>